<feature type="transmembrane region" description="Helical" evidence="1">
    <location>
        <begin position="129"/>
        <end position="149"/>
    </location>
</feature>
<keyword evidence="1" id="KW-0472">Membrane</keyword>
<feature type="transmembrane region" description="Helical" evidence="1">
    <location>
        <begin position="20"/>
        <end position="38"/>
    </location>
</feature>
<evidence type="ECO:0000256" key="1">
    <source>
        <dbReference type="SAM" id="Phobius"/>
    </source>
</evidence>
<feature type="transmembrane region" description="Helical" evidence="1">
    <location>
        <begin position="161"/>
        <end position="181"/>
    </location>
</feature>
<feature type="transmembrane region" description="Helical" evidence="1">
    <location>
        <begin position="103"/>
        <end position="122"/>
    </location>
</feature>
<comment type="caution">
    <text evidence="2">The sequence shown here is derived from an EMBL/GenBank/DDBJ whole genome shotgun (WGS) entry which is preliminary data.</text>
</comment>
<sequence>MPLISGNTARAPIVSVSIQGILYGFSVCMFGMSVWVLAFQRRDRKVNSPMLIVACILWILSTIRMFIDISLTTEAFVYHISTPTGPEEFLSDFSGPVSLLDNTIYGLQTLIGDAVVIYRCYVVWDRFDIIILPSMAWLASLGTIIYILNSFAHGTISGNKILIFYATTLAANISATSLLAFRIWKADRDARKRGSPHSSLRPLLIIIIESGALYSVTLLMALVTVIHFLPMEYVINSIIPAVISITFNMIFIRVGLARNHEDIQPGGKSFPLSAIEFKNTDSGAIGSNQVASTATMENSTINTKAIRHLGSNLTGSNNLSVFDSAGKGDSTGTYE</sequence>
<evidence type="ECO:0000313" key="2">
    <source>
        <dbReference type="EMBL" id="KAJ7717067.1"/>
    </source>
</evidence>
<dbReference type="Proteomes" id="UP001215280">
    <property type="component" value="Unassembled WGS sequence"/>
</dbReference>
<accession>A0AAD7HCF1</accession>
<protein>
    <submittedName>
        <fullName evidence="2">Uncharacterized protein</fullName>
    </submittedName>
</protein>
<dbReference type="AlphaFoldDB" id="A0AAD7HCF1"/>
<keyword evidence="3" id="KW-1185">Reference proteome</keyword>
<proteinExistence type="predicted"/>
<feature type="transmembrane region" description="Helical" evidence="1">
    <location>
        <begin position="50"/>
        <end position="67"/>
    </location>
</feature>
<dbReference type="EMBL" id="JARJLG010000324">
    <property type="protein sequence ID" value="KAJ7717067.1"/>
    <property type="molecule type" value="Genomic_DNA"/>
</dbReference>
<feature type="transmembrane region" description="Helical" evidence="1">
    <location>
        <begin position="202"/>
        <end position="228"/>
    </location>
</feature>
<gene>
    <name evidence="2" type="ORF">DFH07DRAFT_347046</name>
</gene>
<evidence type="ECO:0000313" key="3">
    <source>
        <dbReference type="Proteomes" id="UP001215280"/>
    </source>
</evidence>
<feature type="transmembrane region" description="Helical" evidence="1">
    <location>
        <begin position="234"/>
        <end position="256"/>
    </location>
</feature>
<keyword evidence="1" id="KW-0812">Transmembrane</keyword>
<keyword evidence="1" id="KW-1133">Transmembrane helix</keyword>
<name>A0AAD7HCF1_9AGAR</name>
<reference evidence="2" key="1">
    <citation type="submission" date="2023-03" db="EMBL/GenBank/DDBJ databases">
        <title>Massive genome expansion in bonnet fungi (Mycena s.s.) driven by repeated elements and novel gene families across ecological guilds.</title>
        <authorList>
            <consortium name="Lawrence Berkeley National Laboratory"/>
            <person name="Harder C.B."/>
            <person name="Miyauchi S."/>
            <person name="Viragh M."/>
            <person name="Kuo A."/>
            <person name="Thoen E."/>
            <person name="Andreopoulos B."/>
            <person name="Lu D."/>
            <person name="Skrede I."/>
            <person name="Drula E."/>
            <person name="Henrissat B."/>
            <person name="Morin E."/>
            <person name="Kohler A."/>
            <person name="Barry K."/>
            <person name="LaButti K."/>
            <person name="Morin E."/>
            <person name="Salamov A."/>
            <person name="Lipzen A."/>
            <person name="Mereny Z."/>
            <person name="Hegedus B."/>
            <person name="Baldrian P."/>
            <person name="Stursova M."/>
            <person name="Weitz H."/>
            <person name="Taylor A."/>
            <person name="Grigoriev I.V."/>
            <person name="Nagy L.G."/>
            <person name="Martin F."/>
            <person name="Kauserud H."/>
        </authorList>
    </citation>
    <scope>NUCLEOTIDE SEQUENCE</scope>
    <source>
        <strain evidence="2">CBHHK188m</strain>
    </source>
</reference>
<organism evidence="2 3">
    <name type="scientific">Mycena maculata</name>
    <dbReference type="NCBI Taxonomy" id="230809"/>
    <lineage>
        <taxon>Eukaryota</taxon>
        <taxon>Fungi</taxon>
        <taxon>Dikarya</taxon>
        <taxon>Basidiomycota</taxon>
        <taxon>Agaricomycotina</taxon>
        <taxon>Agaricomycetes</taxon>
        <taxon>Agaricomycetidae</taxon>
        <taxon>Agaricales</taxon>
        <taxon>Marasmiineae</taxon>
        <taxon>Mycenaceae</taxon>
        <taxon>Mycena</taxon>
    </lineage>
</organism>